<evidence type="ECO:0000256" key="2">
    <source>
        <dbReference type="ARBA" id="ARBA00008644"/>
    </source>
</evidence>
<dbReference type="InterPro" id="IPR045075">
    <property type="entry name" value="Syf1-like"/>
</dbReference>
<dbReference type="GO" id="GO:0071014">
    <property type="term" value="C:post-mRNA release spliceosomal complex"/>
    <property type="evidence" value="ECO:0007669"/>
    <property type="project" value="TreeGrafter"/>
</dbReference>
<keyword evidence="7" id="KW-0539">Nucleus</keyword>
<sequence length="319" mass="37885">MDCPATPDQQGWRSYVKFEARCTEIERARQVFERFVQCCPEVGSWVLYAKFEVKNKELNRARYCFERAVEAISVVDDEVEVMFLAFAEFEEQCKEIERARCIYKFALDGLPKGQTEGVYKNFLKFEKQNGDTKSIEDTLVDGKRLQYEEQVRKNPLNYDAWFDYIHLEMEVNADDKERIRGVYEKAISNFEIRQKNLEGARKLLGNSIGRAAKHKIFRKYIELELMLGNFNRCRTLYEKYLEWAPEISYAWSKYVELEISSNDMERARALFQLVVAQHALDVPELLWKNYIDFELSLNEYEKRGKSRTNYLSAHYTRRS</sequence>
<dbReference type="EMBL" id="JABWDY010038898">
    <property type="protein sequence ID" value="KAF5179345.1"/>
    <property type="molecule type" value="Genomic_DNA"/>
</dbReference>
<accession>A0A7J6V5B6</accession>
<evidence type="ECO:0000313" key="9">
    <source>
        <dbReference type="EMBL" id="KAF5179345.1"/>
    </source>
</evidence>
<dbReference type="GO" id="GO:0000974">
    <property type="term" value="C:Prp19 complex"/>
    <property type="evidence" value="ECO:0007669"/>
    <property type="project" value="TreeGrafter"/>
</dbReference>
<evidence type="ECO:0000256" key="4">
    <source>
        <dbReference type="ARBA" id="ARBA00022728"/>
    </source>
</evidence>
<organism evidence="9 10">
    <name type="scientific">Thalictrum thalictroides</name>
    <name type="common">Rue-anemone</name>
    <name type="synonym">Anemone thalictroides</name>
    <dbReference type="NCBI Taxonomy" id="46969"/>
    <lineage>
        <taxon>Eukaryota</taxon>
        <taxon>Viridiplantae</taxon>
        <taxon>Streptophyta</taxon>
        <taxon>Embryophyta</taxon>
        <taxon>Tracheophyta</taxon>
        <taxon>Spermatophyta</taxon>
        <taxon>Magnoliopsida</taxon>
        <taxon>Ranunculales</taxon>
        <taxon>Ranunculaceae</taxon>
        <taxon>Thalictroideae</taxon>
        <taxon>Thalictrum</taxon>
    </lineage>
</organism>
<dbReference type="Pfam" id="PF23241">
    <property type="entry name" value="HAT_PRP39_C"/>
    <property type="match status" value="1"/>
</dbReference>
<dbReference type="InterPro" id="IPR059164">
    <property type="entry name" value="HAT_PRP39_C"/>
</dbReference>
<evidence type="ECO:0000256" key="3">
    <source>
        <dbReference type="ARBA" id="ARBA00022664"/>
    </source>
</evidence>
<evidence type="ECO:0000256" key="6">
    <source>
        <dbReference type="ARBA" id="ARBA00023187"/>
    </source>
</evidence>
<dbReference type="Proteomes" id="UP000554482">
    <property type="component" value="Unassembled WGS sequence"/>
</dbReference>
<dbReference type="SMART" id="SM00386">
    <property type="entry name" value="HAT"/>
    <property type="match status" value="7"/>
</dbReference>
<proteinExistence type="inferred from homology"/>
<reference evidence="9 10" key="1">
    <citation type="submission" date="2020-06" db="EMBL/GenBank/DDBJ databases">
        <title>Transcriptomic and genomic resources for Thalictrum thalictroides and T. hernandezii: Facilitating candidate gene discovery in an emerging model plant lineage.</title>
        <authorList>
            <person name="Arias T."/>
            <person name="Riano-Pachon D.M."/>
            <person name="Di Stilio V.S."/>
        </authorList>
    </citation>
    <scope>NUCLEOTIDE SEQUENCE [LARGE SCALE GENOMIC DNA]</scope>
    <source>
        <strain evidence="10">cv. WT478/WT964</strain>
        <tissue evidence="9">Leaves</tissue>
    </source>
</reference>
<gene>
    <name evidence="9" type="ORF">FRX31_031068</name>
</gene>
<dbReference type="PANTHER" id="PTHR11246">
    <property type="entry name" value="PRE-MRNA SPLICING FACTOR"/>
    <property type="match status" value="1"/>
</dbReference>
<comment type="subcellular location">
    <subcellularLocation>
        <location evidence="1">Nucleus</location>
    </subcellularLocation>
</comment>
<evidence type="ECO:0000256" key="7">
    <source>
        <dbReference type="ARBA" id="ARBA00023242"/>
    </source>
</evidence>
<keyword evidence="5" id="KW-0677">Repeat</keyword>
<dbReference type="Gene3D" id="1.25.40.10">
    <property type="entry name" value="Tetratricopeptide repeat domain"/>
    <property type="match status" value="3"/>
</dbReference>
<comment type="caution">
    <text evidence="9">The sequence shown here is derived from an EMBL/GenBank/DDBJ whole genome shotgun (WGS) entry which is preliminary data.</text>
</comment>
<evidence type="ECO:0000259" key="8">
    <source>
        <dbReference type="Pfam" id="PF23233"/>
    </source>
</evidence>
<dbReference type="SUPFAM" id="SSF48452">
    <property type="entry name" value="TPR-like"/>
    <property type="match status" value="2"/>
</dbReference>
<dbReference type="InterPro" id="IPR055433">
    <property type="entry name" value="HAT_Syf1-like_N"/>
</dbReference>
<keyword evidence="6" id="KW-0508">mRNA splicing</keyword>
<dbReference type="GO" id="GO:0071007">
    <property type="term" value="C:U2-type catalytic step 2 spliceosome"/>
    <property type="evidence" value="ECO:0007669"/>
    <property type="project" value="TreeGrafter"/>
</dbReference>
<protein>
    <submittedName>
        <fullName evidence="9">Pre-mrna-splicing factor clf1</fullName>
    </submittedName>
</protein>
<keyword evidence="10" id="KW-1185">Reference proteome</keyword>
<feature type="domain" description="Pre-mRNA-splicing factor Syf1-like N-terminal HAT-repeats" evidence="8">
    <location>
        <begin position="144"/>
        <end position="297"/>
    </location>
</feature>
<dbReference type="GO" id="GO:0000245">
    <property type="term" value="P:spliceosomal complex assembly"/>
    <property type="evidence" value="ECO:0007669"/>
    <property type="project" value="TreeGrafter"/>
</dbReference>
<keyword evidence="3" id="KW-0507">mRNA processing</keyword>
<dbReference type="OrthoDB" id="541719at2759"/>
<name>A0A7J6V5B6_THATH</name>
<dbReference type="PANTHER" id="PTHR11246:SF3">
    <property type="entry name" value="CROOKED NECK-LIKE PROTEIN 1"/>
    <property type="match status" value="1"/>
</dbReference>
<dbReference type="GO" id="GO:0071011">
    <property type="term" value="C:precatalytic spliceosome"/>
    <property type="evidence" value="ECO:0007669"/>
    <property type="project" value="TreeGrafter"/>
</dbReference>
<comment type="similarity">
    <text evidence="2">Belongs to the crooked-neck family.</text>
</comment>
<dbReference type="AlphaFoldDB" id="A0A7J6V5B6"/>
<evidence type="ECO:0000256" key="5">
    <source>
        <dbReference type="ARBA" id="ARBA00022737"/>
    </source>
</evidence>
<dbReference type="Pfam" id="PF23233">
    <property type="entry name" value="HAT_Syf1_CNRKL1_N"/>
    <property type="match status" value="1"/>
</dbReference>
<dbReference type="InterPro" id="IPR011990">
    <property type="entry name" value="TPR-like_helical_dom_sf"/>
</dbReference>
<evidence type="ECO:0000256" key="1">
    <source>
        <dbReference type="ARBA" id="ARBA00004123"/>
    </source>
</evidence>
<dbReference type="InterPro" id="IPR003107">
    <property type="entry name" value="HAT"/>
</dbReference>
<evidence type="ECO:0000313" key="10">
    <source>
        <dbReference type="Proteomes" id="UP000554482"/>
    </source>
</evidence>
<keyword evidence="4" id="KW-0747">Spliceosome</keyword>